<organism evidence="6 7">
    <name type="scientific">Orbus hercynius</name>
    <dbReference type="NCBI Taxonomy" id="593135"/>
    <lineage>
        <taxon>Bacteria</taxon>
        <taxon>Pseudomonadati</taxon>
        <taxon>Pseudomonadota</taxon>
        <taxon>Gammaproteobacteria</taxon>
        <taxon>Orbales</taxon>
        <taxon>Orbaceae</taxon>
        <taxon>Orbus</taxon>
    </lineage>
</organism>
<dbReference type="InterPro" id="IPR029016">
    <property type="entry name" value="GAF-like_dom_sf"/>
</dbReference>
<dbReference type="InterPro" id="IPR005471">
    <property type="entry name" value="Tscrpt_reg_IclR_N"/>
</dbReference>
<dbReference type="RefSeq" id="WP_121145712.1">
    <property type="nucleotide sequence ID" value="NZ_RBWY01000004.1"/>
</dbReference>
<dbReference type="OrthoDB" id="9807558at2"/>
<proteinExistence type="predicted"/>
<dbReference type="Pfam" id="PF09339">
    <property type="entry name" value="HTH_IclR"/>
    <property type="match status" value="1"/>
</dbReference>
<evidence type="ECO:0000259" key="4">
    <source>
        <dbReference type="PROSITE" id="PS51077"/>
    </source>
</evidence>
<dbReference type="Proteomes" id="UP000278542">
    <property type="component" value="Unassembled WGS sequence"/>
</dbReference>
<dbReference type="InterPro" id="IPR050707">
    <property type="entry name" value="HTH_MetabolicPath_Reg"/>
</dbReference>
<evidence type="ECO:0000256" key="1">
    <source>
        <dbReference type="ARBA" id="ARBA00023015"/>
    </source>
</evidence>
<keyword evidence="7" id="KW-1185">Reference proteome</keyword>
<dbReference type="Pfam" id="PF01614">
    <property type="entry name" value="IclR_C"/>
    <property type="match status" value="1"/>
</dbReference>
<dbReference type="EMBL" id="RBWY01000004">
    <property type="protein sequence ID" value="RKS84802.1"/>
    <property type="molecule type" value="Genomic_DNA"/>
</dbReference>
<dbReference type="SUPFAM" id="SSF55781">
    <property type="entry name" value="GAF domain-like"/>
    <property type="match status" value="1"/>
</dbReference>
<keyword evidence="1" id="KW-0805">Transcription regulation</keyword>
<dbReference type="InterPro" id="IPR014757">
    <property type="entry name" value="Tscrpt_reg_IclR_C"/>
</dbReference>
<dbReference type="PROSITE" id="PS51078">
    <property type="entry name" value="ICLR_ED"/>
    <property type="match status" value="1"/>
</dbReference>
<gene>
    <name evidence="6" type="ORF">DES39_2018</name>
</gene>
<feature type="domain" description="IclR-ED" evidence="5">
    <location>
        <begin position="74"/>
        <end position="257"/>
    </location>
</feature>
<evidence type="ECO:0000313" key="6">
    <source>
        <dbReference type="EMBL" id="RKS84802.1"/>
    </source>
</evidence>
<dbReference type="GO" id="GO:0003677">
    <property type="term" value="F:DNA binding"/>
    <property type="evidence" value="ECO:0007669"/>
    <property type="project" value="UniProtKB-KW"/>
</dbReference>
<accession>A0A495RBE8</accession>
<keyword evidence="2" id="KW-0238">DNA-binding</keyword>
<evidence type="ECO:0000256" key="3">
    <source>
        <dbReference type="ARBA" id="ARBA00023163"/>
    </source>
</evidence>
<dbReference type="SUPFAM" id="SSF46785">
    <property type="entry name" value="Winged helix' DNA-binding domain"/>
    <property type="match status" value="1"/>
</dbReference>
<dbReference type="GO" id="GO:0045892">
    <property type="term" value="P:negative regulation of DNA-templated transcription"/>
    <property type="evidence" value="ECO:0007669"/>
    <property type="project" value="TreeGrafter"/>
</dbReference>
<sequence>MRNKNNVNQGSQTVVRAIDILKLIASNESGARLTDIAHEMQLETPTAHRLLKTLTLQGLLVKDPQTLKYRLGSLIFELGLVAKDDFDISAMCAPVLKKLANETLDTSFLFIRSADDAVCIAREMGGYYIQTPVIQLGSRQPLGVSAGGLALLSALQETEIDEILENSAMRLNIYGSLTIKQTKDLYYDARNQGYAVIENYAVPGVKGVGIPIIQQDGTPIAAITVATTIDRMDEAHIAMIIPKLKKAAEDIKMLLGANTLS</sequence>
<keyword evidence="3" id="KW-0804">Transcription</keyword>
<dbReference type="PANTHER" id="PTHR30136:SF39">
    <property type="entry name" value="TRANSCRIPTIONAL REGULATORY PROTEIN"/>
    <property type="match status" value="1"/>
</dbReference>
<dbReference type="AlphaFoldDB" id="A0A495RBE8"/>
<evidence type="ECO:0000313" key="7">
    <source>
        <dbReference type="Proteomes" id="UP000278542"/>
    </source>
</evidence>
<protein>
    <submittedName>
        <fullName evidence="6">IclR family transcriptional regulator</fullName>
    </submittedName>
</protein>
<dbReference type="Gene3D" id="1.10.10.10">
    <property type="entry name" value="Winged helix-like DNA-binding domain superfamily/Winged helix DNA-binding domain"/>
    <property type="match status" value="1"/>
</dbReference>
<dbReference type="InterPro" id="IPR036390">
    <property type="entry name" value="WH_DNA-bd_sf"/>
</dbReference>
<evidence type="ECO:0000256" key="2">
    <source>
        <dbReference type="ARBA" id="ARBA00023125"/>
    </source>
</evidence>
<feature type="domain" description="HTH iclR-type" evidence="4">
    <location>
        <begin position="11"/>
        <end position="73"/>
    </location>
</feature>
<reference evidence="6 7" key="1">
    <citation type="submission" date="2018-10" db="EMBL/GenBank/DDBJ databases">
        <title>Genomic Encyclopedia of Type Strains, Phase IV (KMG-IV): sequencing the most valuable type-strain genomes for metagenomic binning, comparative biology and taxonomic classification.</title>
        <authorList>
            <person name="Goeker M."/>
        </authorList>
    </citation>
    <scope>NUCLEOTIDE SEQUENCE [LARGE SCALE GENOMIC DNA]</scope>
    <source>
        <strain evidence="6 7">DSM 22228</strain>
    </source>
</reference>
<dbReference type="SMART" id="SM00346">
    <property type="entry name" value="HTH_ICLR"/>
    <property type="match status" value="1"/>
</dbReference>
<dbReference type="PROSITE" id="PS51077">
    <property type="entry name" value="HTH_ICLR"/>
    <property type="match status" value="1"/>
</dbReference>
<dbReference type="InterPro" id="IPR036388">
    <property type="entry name" value="WH-like_DNA-bd_sf"/>
</dbReference>
<dbReference type="PANTHER" id="PTHR30136">
    <property type="entry name" value="HELIX-TURN-HELIX TRANSCRIPTIONAL REGULATOR, ICLR FAMILY"/>
    <property type="match status" value="1"/>
</dbReference>
<evidence type="ECO:0000259" key="5">
    <source>
        <dbReference type="PROSITE" id="PS51078"/>
    </source>
</evidence>
<name>A0A495RBE8_9GAMM</name>
<comment type="caution">
    <text evidence="6">The sequence shown here is derived from an EMBL/GenBank/DDBJ whole genome shotgun (WGS) entry which is preliminary data.</text>
</comment>
<dbReference type="FunFam" id="1.10.10.10:FF:000056">
    <property type="entry name" value="IclR family transcriptional regulator"/>
    <property type="match status" value="1"/>
</dbReference>
<dbReference type="Gene3D" id="3.30.450.40">
    <property type="match status" value="1"/>
</dbReference>
<dbReference type="GO" id="GO:0003700">
    <property type="term" value="F:DNA-binding transcription factor activity"/>
    <property type="evidence" value="ECO:0007669"/>
    <property type="project" value="TreeGrafter"/>
</dbReference>